<keyword evidence="3" id="KW-1185">Reference proteome</keyword>
<protein>
    <submittedName>
        <fullName evidence="2">Uncharacterized protein</fullName>
    </submittedName>
</protein>
<dbReference type="AlphaFoldDB" id="A0A428MPU6"/>
<name>A0A428MPU6_9BACT</name>
<comment type="caution">
    <text evidence="2">The sequence shown here is derived from an EMBL/GenBank/DDBJ whole genome shotgun (WGS) entry which is preliminary data.</text>
</comment>
<feature type="compositionally biased region" description="Basic and acidic residues" evidence="1">
    <location>
        <begin position="84"/>
        <end position="132"/>
    </location>
</feature>
<proteinExistence type="predicted"/>
<sequence length="132" mass="14333">MQLDFFALAAIAGLTLAATTPKTQAQISVNIGAAPNCPYGYYEAAPYNCAPYGYYGPEWFTGGVFIGAGQWFHGPANFQGHVDNNFHPDHGYKGPMPERGEAPKPENRVDKVANFKGNEVRDGRGHVSGEKR</sequence>
<dbReference type="OrthoDB" id="122916at2"/>
<accession>A0A428MPU6</accession>
<evidence type="ECO:0000313" key="2">
    <source>
        <dbReference type="EMBL" id="RSL18899.1"/>
    </source>
</evidence>
<dbReference type="EMBL" id="RSDW01000001">
    <property type="protein sequence ID" value="RSL18899.1"/>
    <property type="molecule type" value="Genomic_DNA"/>
</dbReference>
<dbReference type="Proteomes" id="UP000269669">
    <property type="component" value="Unassembled WGS sequence"/>
</dbReference>
<evidence type="ECO:0000256" key="1">
    <source>
        <dbReference type="SAM" id="MobiDB-lite"/>
    </source>
</evidence>
<dbReference type="RefSeq" id="WP_125487187.1">
    <property type="nucleotide sequence ID" value="NZ_RSDW01000001.1"/>
</dbReference>
<organism evidence="2 3">
    <name type="scientific">Edaphobacter aggregans</name>
    <dbReference type="NCBI Taxonomy" id="570835"/>
    <lineage>
        <taxon>Bacteria</taxon>
        <taxon>Pseudomonadati</taxon>
        <taxon>Acidobacteriota</taxon>
        <taxon>Terriglobia</taxon>
        <taxon>Terriglobales</taxon>
        <taxon>Acidobacteriaceae</taxon>
        <taxon>Edaphobacter</taxon>
    </lineage>
</organism>
<feature type="region of interest" description="Disordered" evidence="1">
    <location>
        <begin position="82"/>
        <end position="132"/>
    </location>
</feature>
<reference evidence="2 3" key="1">
    <citation type="submission" date="2018-12" db="EMBL/GenBank/DDBJ databases">
        <title>Sequencing of bacterial isolates from soil warming experiment in Harvard Forest, Massachusetts, USA.</title>
        <authorList>
            <person name="Deangelis K."/>
        </authorList>
    </citation>
    <scope>NUCLEOTIDE SEQUENCE [LARGE SCALE GENOMIC DNA]</scope>
    <source>
        <strain evidence="2 3">EB153</strain>
    </source>
</reference>
<gene>
    <name evidence="2" type="ORF">EDE15_4505</name>
</gene>
<evidence type="ECO:0000313" key="3">
    <source>
        <dbReference type="Proteomes" id="UP000269669"/>
    </source>
</evidence>